<comment type="caution">
    <text evidence="3">The sequence shown here is derived from an EMBL/GenBank/DDBJ whole genome shotgun (WGS) entry which is preliminary data.</text>
</comment>
<dbReference type="Proteomes" id="UP000019184">
    <property type="component" value="Unassembled WGS sequence"/>
</dbReference>
<reference evidence="3 4" key="1">
    <citation type="journal article" date="2014" name="ISME J.">
        <title>Candidatus Competibacter-lineage genomes retrieved from metagenomes reveal functional metabolic diversity.</title>
        <authorList>
            <person name="McIlroy S.J."/>
            <person name="Albertsen M."/>
            <person name="Andresen E.K."/>
            <person name="Saunders A.M."/>
            <person name="Kristiansen R."/>
            <person name="Stokholm-Bjerregaard M."/>
            <person name="Nielsen K.L."/>
            <person name="Nielsen P.H."/>
        </authorList>
    </citation>
    <scope>NUCLEOTIDE SEQUENCE [LARGE SCALE GENOMIC DNA]</scope>
    <source>
        <strain evidence="3 4">Run_B_J11</strain>
    </source>
</reference>
<evidence type="ECO:0000259" key="2">
    <source>
        <dbReference type="Pfam" id="PF13672"/>
    </source>
</evidence>
<evidence type="ECO:0000313" key="3">
    <source>
        <dbReference type="EMBL" id="CDH45609.1"/>
    </source>
</evidence>
<dbReference type="InterPro" id="IPR001932">
    <property type="entry name" value="PPM-type_phosphatase-like_dom"/>
</dbReference>
<organism evidence="3 4">
    <name type="scientific">Candidatus Contendobacter odensis Run_B_J11</name>
    <dbReference type="NCBI Taxonomy" id="1400861"/>
    <lineage>
        <taxon>Bacteria</taxon>
        <taxon>Pseudomonadati</taxon>
        <taxon>Pseudomonadota</taxon>
        <taxon>Gammaproteobacteria</taxon>
        <taxon>Candidatus Competibacteraceae</taxon>
        <taxon>Candidatus Contendibacter</taxon>
    </lineage>
</organism>
<dbReference type="Pfam" id="PF13672">
    <property type="entry name" value="PP2C_2"/>
    <property type="match status" value="1"/>
</dbReference>
<accession>A0A7U7GBZ7</accession>
<keyword evidence="4" id="KW-1185">Reference proteome</keyword>
<dbReference type="SUPFAM" id="SSF81606">
    <property type="entry name" value="PP2C-like"/>
    <property type="match status" value="1"/>
</dbReference>
<gene>
    <name evidence="3" type="ORF">BN874_270002</name>
</gene>
<feature type="domain" description="PPM-type phosphatase" evidence="2">
    <location>
        <begin position="28"/>
        <end position="84"/>
    </location>
</feature>
<dbReference type="InterPro" id="IPR036457">
    <property type="entry name" value="PPM-type-like_dom_sf"/>
</dbReference>
<name>A0A7U7GBZ7_9GAMM</name>
<dbReference type="EMBL" id="CBTK010000190">
    <property type="protein sequence ID" value="CDH45609.1"/>
    <property type="molecule type" value="Genomic_DNA"/>
</dbReference>
<evidence type="ECO:0000313" key="4">
    <source>
        <dbReference type="Proteomes" id="UP000019184"/>
    </source>
</evidence>
<protein>
    <recommendedName>
        <fullName evidence="2">PPM-type phosphatase domain-containing protein</fullName>
    </recommendedName>
</protein>
<dbReference type="Gene3D" id="3.60.40.10">
    <property type="entry name" value="PPM-type phosphatase domain"/>
    <property type="match status" value="1"/>
</dbReference>
<proteinExistence type="predicted"/>
<dbReference type="OrthoDB" id="9801841at2"/>
<evidence type="ECO:0000256" key="1">
    <source>
        <dbReference type="SAM" id="MobiDB-lite"/>
    </source>
</evidence>
<sequence length="114" mass="12569">MIKRQYLHSPAPVNMTLHPTRLVPGNAQHQGDREQQQDSFGFSDLRNPDGVLVVVADGIGDHALGKEASWLAINTLLSGWNAKSPEELAPDTLQHLLRAHPDVPAYQSSLRTRT</sequence>
<feature type="region of interest" description="Disordered" evidence="1">
    <location>
        <begin position="1"/>
        <end position="44"/>
    </location>
</feature>
<dbReference type="AlphaFoldDB" id="A0A7U7GBZ7"/>